<sequence>MKKTFAYFFFSFVLCIVAVFSCRHTDSFMLKSRLTNAQQWFESQNRSSFNEVFQNATVEWGKAKEKVLSSNNRVIVVPMREITKHSGYSSKRLLYLYPFRRSTGFAARIVEFEPSIKYVATKKGKISAKDFTGLITAWDLKKGFVRGLKFENAIAVGSLQFKRVTEDYAKTNFRKSASSSKLKQVRTDDWLPPVTVVSNPVYQGGNNTFFSFYTLTGVIFDFSLLSGPGNNPCEYTDCNINNLDDLFQDEDFFNEAAHQQWEDDQDWLKEKVKDSSNDPCIDAILKTFATLNNTVAMALRCNTYSDPDFSTVIKTANLGNSRGGTTNMNTTSQGDYEITINSNFDGTITTLSKAASLLHEMAHAQILALYNKAVTLGDTASQRYVAENFGYVIKDDVDAMNTFGFWYNLNGDTHNVIQMQYIGPFSGILNEFASKEGITVSSQYIQDLLWSGLQQTWAFQDMDESERKRIQGRIDAEKTGTGLDQWGTPIEPVGKKCP</sequence>
<evidence type="ECO:0000256" key="1">
    <source>
        <dbReference type="SAM" id="MobiDB-lite"/>
    </source>
</evidence>
<dbReference type="RefSeq" id="WP_161818811.1">
    <property type="nucleotide sequence ID" value="NZ_JAACJS010000015.1"/>
</dbReference>
<gene>
    <name evidence="2" type="ORF">GWC95_11185</name>
</gene>
<reference evidence="2 3" key="1">
    <citation type="submission" date="2020-01" db="EMBL/GenBank/DDBJ databases">
        <title>Genome analysis.</title>
        <authorList>
            <person name="Wu S."/>
            <person name="Wang G."/>
        </authorList>
    </citation>
    <scope>NUCLEOTIDE SEQUENCE [LARGE SCALE GENOMIC DNA]</scope>
    <source>
        <strain evidence="2 3">SYL130</strain>
    </source>
</reference>
<name>A0ABW9ZTM4_9BACT</name>
<comment type="caution">
    <text evidence="2">The sequence shown here is derived from an EMBL/GenBank/DDBJ whole genome shotgun (WGS) entry which is preliminary data.</text>
</comment>
<evidence type="ECO:0000313" key="2">
    <source>
        <dbReference type="EMBL" id="NCI50489.1"/>
    </source>
</evidence>
<protein>
    <submittedName>
        <fullName evidence="2">Uncharacterized protein</fullName>
    </submittedName>
</protein>
<dbReference type="Proteomes" id="UP000753802">
    <property type="component" value="Unassembled WGS sequence"/>
</dbReference>
<keyword evidence="3" id="KW-1185">Reference proteome</keyword>
<feature type="region of interest" description="Disordered" evidence="1">
    <location>
        <begin position="479"/>
        <end position="498"/>
    </location>
</feature>
<proteinExistence type="predicted"/>
<accession>A0ABW9ZTM4</accession>
<evidence type="ECO:0000313" key="3">
    <source>
        <dbReference type="Proteomes" id="UP000753802"/>
    </source>
</evidence>
<organism evidence="2 3">
    <name type="scientific">Sediminibacterium roseum</name>
    <dbReference type="NCBI Taxonomy" id="1978412"/>
    <lineage>
        <taxon>Bacteria</taxon>
        <taxon>Pseudomonadati</taxon>
        <taxon>Bacteroidota</taxon>
        <taxon>Chitinophagia</taxon>
        <taxon>Chitinophagales</taxon>
        <taxon>Chitinophagaceae</taxon>
        <taxon>Sediminibacterium</taxon>
    </lineage>
</organism>
<dbReference type="PROSITE" id="PS51257">
    <property type="entry name" value="PROKAR_LIPOPROTEIN"/>
    <property type="match status" value="1"/>
</dbReference>
<dbReference type="EMBL" id="JAACJS010000015">
    <property type="protein sequence ID" value="NCI50489.1"/>
    <property type="molecule type" value="Genomic_DNA"/>
</dbReference>